<feature type="domain" description="Glycosyltransferase subfamily 4-like N-terminal" evidence="3">
    <location>
        <begin position="72"/>
        <end position="153"/>
    </location>
</feature>
<evidence type="ECO:0000259" key="3">
    <source>
        <dbReference type="Pfam" id="PF13439"/>
    </source>
</evidence>
<dbReference type="Pfam" id="PF00534">
    <property type="entry name" value="Glycos_transf_1"/>
    <property type="match status" value="1"/>
</dbReference>
<reference evidence="4 5" key="1">
    <citation type="submission" date="2023-07" db="EMBL/GenBank/DDBJ databases">
        <title>Sorghum-associated microbial communities from plants grown in Nebraska, USA.</title>
        <authorList>
            <person name="Schachtman D."/>
        </authorList>
    </citation>
    <scope>NUCLEOTIDE SEQUENCE [LARGE SCALE GENOMIC DNA]</scope>
    <source>
        <strain evidence="4 5">DS1607</strain>
    </source>
</reference>
<dbReference type="PANTHER" id="PTHR46401:SF2">
    <property type="entry name" value="GLYCOSYLTRANSFERASE WBBK-RELATED"/>
    <property type="match status" value="1"/>
</dbReference>
<dbReference type="InterPro" id="IPR028098">
    <property type="entry name" value="Glyco_trans_4-like_N"/>
</dbReference>
<dbReference type="Pfam" id="PF13439">
    <property type="entry name" value="Glyco_transf_4"/>
    <property type="match status" value="1"/>
</dbReference>
<evidence type="ECO:0000256" key="1">
    <source>
        <dbReference type="ARBA" id="ARBA00022679"/>
    </source>
</evidence>
<evidence type="ECO:0000313" key="4">
    <source>
        <dbReference type="EMBL" id="MDP9902194.1"/>
    </source>
</evidence>
<gene>
    <name evidence="4" type="ORF">J2W36_004470</name>
</gene>
<dbReference type="PANTHER" id="PTHR46401">
    <property type="entry name" value="GLYCOSYLTRANSFERASE WBBK-RELATED"/>
    <property type="match status" value="1"/>
</dbReference>
<comment type="caution">
    <text evidence="4">The sequence shown here is derived from an EMBL/GenBank/DDBJ whole genome shotgun (WGS) entry which is preliminary data.</text>
</comment>
<dbReference type="Proteomes" id="UP001226867">
    <property type="component" value="Unassembled WGS sequence"/>
</dbReference>
<keyword evidence="5" id="KW-1185">Reference proteome</keyword>
<feature type="domain" description="Glycosyl transferase family 1" evidence="2">
    <location>
        <begin position="156"/>
        <end position="319"/>
    </location>
</feature>
<dbReference type="Gene3D" id="3.40.50.2000">
    <property type="entry name" value="Glycogen Phosphorylase B"/>
    <property type="match status" value="2"/>
</dbReference>
<dbReference type="RefSeq" id="WP_307691947.1">
    <property type="nucleotide sequence ID" value="NZ_JAUSRO010000016.1"/>
</dbReference>
<protein>
    <submittedName>
        <fullName evidence="4">Glycosyltransferase involved in cell wall biosynthesis</fullName>
    </submittedName>
</protein>
<proteinExistence type="predicted"/>
<sequence>MKLAFDGRVFRHENIGGVERYAQSLYDQLKKISDVELLVPKSHDRYSQHLWVQTGLPMATMRAKADALFCPVTAGPVFLPRSVRLVVTIHDLAYFRFPDMYSSAFRNYYKVLLPAVVKRADAIIALTEVERKNIVSYFPGIEKKISVVYSGVGHEFRVSNSVAPKEKIILAVSSLNKHKNITALVNAFSSVHDKIPHKLVLVGGARSIISTDNSIAEALKNIPADRVVLTGYVSDKELIDWYRRAEIFVFPSLFEGFGLPPLEAMSAGCAVIASDRSCIPEVCGEGAIYFDAGSPVALAESMMNLSRDDALRDDLRTRGILHAAKFNWERTGELTLKAIEAAL</sequence>
<dbReference type="EMBL" id="JAUSRO010000016">
    <property type="protein sequence ID" value="MDP9902194.1"/>
    <property type="molecule type" value="Genomic_DNA"/>
</dbReference>
<keyword evidence="1" id="KW-0808">Transferase</keyword>
<dbReference type="CDD" id="cd03809">
    <property type="entry name" value="GT4_MtfB-like"/>
    <property type="match status" value="1"/>
</dbReference>
<organism evidence="4 5">
    <name type="scientific">Variovorax ginsengisoli</name>
    <dbReference type="NCBI Taxonomy" id="363844"/>
    <lineage>
        <taxon>Bacteria</taxon>
        <taxon>Pseudomonadati</taxon>
        <taxon>Pseudomonadota</taxon>
        <taxon>Betaproteobacteria</taxon>
        <taxon>Burkholderiales</taxon>
        <taxon>Comamonadaceae</taxon>
        <taxon>Variovorax</taxon>
    </lineage>
</organism>
<dbReference type="SUPFAM" id="SSF53756">
    <property type="entry name" value="UDP-Glycosyltransferase/glycogen phosphorylase"/>
    <property type="match status" value="1"/>
</dbReference>
<accession>A0ABT9SE81</accession>
<evidence type="ECO:0000313" key="5">
    <source>
        <dbReference type="Proteomes" id="UP001226867"/>
    </source>
</evidence>
<dbReference type="InterPro" id="IPR001296">
    <property type="entry name" value="Glyco_trans_1"/>
</dbReference>
<name>A0ABT9SE81_9BURK</name>
<evidence type="ECO:0000259" key="2">
    <source>
        <dbReference type="Pfam" id="PF00534"/>
    </source>
</evidence>